<evidence type="ECO:0000256" key="1">
    <source>
        <dbReference type="SAM" id="SignalP"/>
    </source>
</evidence>
<evidence type="ECO:0000313" key="3">
    <source>
        <dbReference type="Proteomes" id="UP001612915"/>
    </source>
</evidence>
<accession>A0ABW8AS41</accession>
<dbReference type="PROSITE" id="PS51257">
    <property type="entry name" value="PROKAR_LIPOPROTEIN"/>
    <property type="match status" value="1"/>
</dbReference>
<protein>
    <recommendedName>
        <fullName evidence="4">IPT/TIG domain-containing protein</fullName>
    </recommendedName>
</protein>
<dbReference type="Proteomes" id="UP001612915">
    <property type="component" value="Unassembled WGS sequence"/>
</dbReference>
<feature type="signal peptide" evidence="1">
    <location>
        <begin position="1"/>
        <end position="17"/>
    </location>
</feature>
<dbReference type="RefSeq" id="WP_398283714.1">
    <property type="nucleotide sequence ID" value="NZ_JBITLV010000007.1"/>
</dbReference>
<organism evidence="2 3">
    <name type="scientific">Spongisporangium articulatum</name>
    <dbReference type="NCBI Taxonomy" id="3362603"/>
    <lineage>
        <taxon>Bacteria</taxon>
        <taxon>Bacillati</taxon>
        <taxon>Actinomycetota</taxon>
        <taxon>Actinomycetes</taxon>
        <taxon>Kineosporiales</taxon>
        <taxon>Kineosporiaceae</taxon>
        <taxon>Spongisporangium</taxon>
    </lineage>
</organism>
<gene>
    <name evidence="2" type="ORF">ACIB24_19285</name>
</gene>
<comment type="caution">
    <text evidence="2">The sequence shown here is derived from an EMBL/GenBank/DDBJ whole genome shotgun (WGS) entry which is preliminary data.</text>
</comment>
<dbReference type="EMBL" id="JBITLV010000007">
    <property type="protein sequence ID" value="MFI7589214.1"/>
    <property type="molecule type" value="Genomic_DNA"/>
</dbReference>
<proteinExistence type="predicted"/>
<sequence length="99" mass="9867">MGRARLVPALLVALAMAGCDSTGEPGGCAAPGVDPVQPASAAGGDVITVSGRYFLSEVTVDDEGTFTTKAAVPERLVAGPAEIPVDYPNSYGATLTMVG</sequence>
<evidence type="ECO:0000313" key="2">
    <source>
        <dbReference type="EMBL" id="MFI7589214.1"/>
    </source>
</evidence>
<keyword evidence="1" id="KW-0732">Signal</keyword>
<feature type="chain" id="PRO_5046048821" description="IPT/TIG domain-containing protein" evidence="1">
    <location>
        <begin position="18"/>
        <end position="99"/>
    </location>
</feature>
<evidence type="ECO:0008006" key="4">
    <source>
        <dbReference type="Google" id="ProtNLM"/>
    </source>
</evidence>
<name>A0ABW8AS41_9ACTN</name>
<reference evidence="2 3" key="1">
    <citation type="submission" date="2024-10" db="EMBL/GenBank/DDBJ databases">
        <title>The Natural Products Discovery Center: Release of the First 8490 Sequenced Strains for Exploring Actinobacteria Biosynthetic Diversity.</title>
        <authorList>
            <person name="Kalkreuter E."/>
            <person name="Kautsar S.A."/>
            <person name="Yang D."/>
            <person name="Bader C.D."/>
            <person name="Teijaro C.N."/>
            <person name="Fluegel L."/>
            <person name="Davis C.M."/>
            <person name="Simpson J.R."/>
            <person name="Lauterbach L."/>
            <person name="Steele A.D."/>
            <person name="Gui C."/>
            <person name="Meng S."/>
            <person name="Li G."/>
            <person name="Viehrig K."/>
            <person name="Ye F."/>
            <person name="Su P."/>
            <person name="Kiefer A.F."/>
            <person name="Nichols A."/>
            <person name="Cepeda A.J."/>
            <person name="Yan W."/>
            <person name="Fan B."/>
            <person name="Jiang Y."/>
            <person name="Adhikari A."/>
            <person name="Zheng C.-J."/>
            <person name="Schuster L."/>
            <person name="Cowan T.M."/>
            <person name="Smanski M.J."/>
            <person name="Chevrette M.G."/>
            <person name="De Carvalho L.P.S."/>
            <person name="Shen B."/>
        </authorList>
    </citation>
    <scope>NUCLEOTIDE SEQUENCE [LARGE SCALE GENOMIC DNA]</scope>
    <source>
        <strain evidence="2 3">NPDC049639</strain>
    </source>
</reference>
<keyword evidence="3" id="KW-1185">Reference proteome</keyword>